<keyword evidence="2" id="KW-0808">Transferase</keyword>
<evidence type="ECO:0000313" key="3">
    <source>
        <dbReference type="Proteomes" id="UP000320333"/>
    </source>
</evidence>
<dbReference type="Pfam" id="PF07727">
    <property type="entry name" value="RVT_2"/>
    <property type="match status" value="1"/>
</dbReference>
<dbReference type="InterPro" id="IPR013103">
    <property type="entry name" value="RVT_2"/>
</dbReference>
<dbReference type="GO" id="GO:0003887">
    <property type="term" value="F:DNA-directed DNA polymerase activity"/>
    <property type="evidence" value="ECO:0007669"/>
    <property type="project" value="UniProtKB-KW"/>
</dbReference>
<dbReference type="AlphaFoldDB" id="A0A507ER95"/>
<proteinExistence type="predicted"/>
<comment type="caution">
    <text evidence="2">The sequence shown here is derived from an EMBL/GenBank/DDBJ whole genome shotgun (WGS) entry which is preliminary data.</text>
</comment>
<evidence type="ECO:0000259" key="1">
    <source>
        <dbReference type="Pfam" id="PF07727"/>
    </source>
</evidence>
<feature type="domain" description="Reverse transcriptase Ty1/copia-type" evidence="1">
    <location>
        <begin position="63"/>
        <end position="152"/>
    </location>
</feature>
<sequence>MREPVDKLAQKDINSSVDQSNIIQGRRRRAAYTFTATLEDLRTTVEALPRDNAPKQELSANVANTKWVHKKKQDAAGVFEKYKSRLVVQGFTQVEGIDYNETFALVVRTTTIKVIISIALAKGYIITQMDVMSACLNSKMDHNLIICILAGYELLDPDIDHKDQAL</sequence>
<keyword evidence="2" id="KW-0548">Nucleotidyltransferase</keyword>
<dbReference type="Proteomes" id="UP000320333">
    <property type="component" value="Unassembled WGS sequence"/>
</dbReference>
<dbReference type="EMBL" id="QEAP01000469">
    <property type="protein sequence ID" value="TPX65810.1"/>
    <property type="molecule type" value="Genomic_DNA"/>
</dbReference>
<keyword evidence="2" id="KW-0239">DNA-directed DNA polymerase</keyword>
<organism evidence="2 3">
    <name type="scientific">Chytriomyces confervae</name>
    <dbReference type="NCBI Taxonomy" id="246404"/>
    <lineage>
        <taxon>Eukaryota</taxon>
        <taxon>Fungi</taxon>
        <taxon>Fungi incertae sedis</taxon>
        <taxon>Chytridiomycota</taxon>
        <taxon>Chytridiomycota incertae sedis</taxon>
        <taxon>Chytridiomycetes</taxon>
        <taxon>Chytridiales</taxon>
        <taxon>Chytriomycetaceae</taxon>
        <taxon>Chytriomyces</taxon>
    </lineage>
</organism>
<gene>
    <name evidence="2" type="ORF">CcCBS67573_g08008</name>
</gene>
<name>A0A507ER95_9FUNG</name>
<accession>A0A507ER95</accession>
<dbReference type="OrthoDB" id="2796020at2759"/>
<reference evidence="2 3" key="1">
    <citation type="journal article" date="2019" name="Sci. Rep.">
        <title>Comparative genomics of chytrid fungi reveal insights into the obligate biotrophic and pathogenic lifestyle of Synchytrium endobioticum.</title>
        <authorList>
            <person name="van de Vossenberg B.T.L.H."/>
            <person name="Warris S."/>
            <person name="Nguyen H.D.T."/>
            <person name="van Gent-Pelzer M.P.E."/>
            <person name="Joly D.L."/>
            <person name="van de Geest H.C."/>
            <person name="Bonants P.J.M."/>
            <person name="Smith D.S."/>
            <person name="Levesque C.A."/>
            <person name="van der Lee T.A.J."/>
        </authorList>
    </citation>
    <scope>NUCLEOTIDE SEQUENCE [LARGE SCALE GENOMIC DNA]</scope>
    <source>
        <strain evidence="2 3">CBS 675.73</strain>
    </source>
</reference>
<protein>
    <submittedName>
        <fullName evidence="2">DNA-directed DNA polymerase</fullName>
    </submittedName>
</protein>
<evidence type="ECO:0000313" key="2">
    <source>
        <dbReference type="EMBL" id="TPX65810.1"/>
    </source>
</evidence>
<keyword evidence="3" id="KW-1185">Reference proteome</keyword>
<dbReference type="STRING" id="246404.A0A507ER95"/>